<evidence type="ECO:0000313" key="7">
    <source>
        <dbReference type="EMBL" id="GCE97662.1"/>
    </source>
</evidence>
<keyword evidence="1 3" id="KW-0547">Nucleotide-binding</keyword>
<name>A0A4C2E5M0_9SACH</name>
<keyword evidence="4" id="KW-0723">Serine/threonine-protein kinase</keyword>
<feature type="binding site" evidence="3">
    <location>
        <position position="58"/>
    </location>
    <ligand>
        <name>ATP</name>
        <dbReference type="ChEBI" id="CHEBI:30616"/>
    </ligand>
</feature>
<comment type="caution">
    <text evidence="7">The sequence shown here is derived from an EMBL/GenBank/DDBJ whole genome shotgun (WGS) entry which is preliminary data.</text>
</comment>
<dbReference type="InterPro" id="IPR011009">
    <property type="entry name" value="Kinase-like_dom_sf"/>
</dbReference>
<dbReference type="InterPro" id="IPR008271">
    <property type="entry name" value="Ser/Thr_kinase_AS"/>
</dbReference>
<evidence type="ECO:0000256" key="4">
    <source>
        <dbReference type="RuleBase" id="RU000304"/>
    </source>
</evidence>
<proteinExistence type="inferred from homology"/>
<keyword evidence="8" id="KW-1185">Reference proteome</keyword>
<evidence type="ECO:0000259" key="6">
    <source>
        <dbReference type="PROSITE" id="PS50011"/>
    </source>
</evidence>
<dbReference type="PROSITE" id="PS00107">
    <property type="entry name" value="PROTEIN_KINASE_ATP"/>
    <property type="match status" value="1"/>
</dbReference>
<dbReference type="GO" id="GO:0004674">
    <property type="term" value="F:protein serine/threonine kinase activity"/>
    <property type="evidence" value="ECO:0007669"/>
    <property type="project" value="UniProtKB-KW"/>
</dbReference>
<reference evidence="7 8" key="1">
    <citation type="submission" date="2019-01" db="EMBL/GenBank/DDBJ databases">
        <title>Draft Genome Sequencing of Zygosaccharomyces mellis Ca-7.</title>
        <authorList>
            <person name="Shiwa Y."/>
            <person name="Kanesaki Y."/>
            <person name="Ishige T."/>
            <person name="Mura K."/>
            <person name="Hori T."/>
            <person name="Tamura T."/>
        </authorList>
    </citation>
    <scope>NUCLEOTIDE SEQUENCE [LARGE SCALE GENOMIC DNA]</scope>
    <source>
        <strain evidence="7 8">Ca-7</strain>
    </source>
</reference>
<dbReference type="SMART" id="SM00220">
    <property type="entry name" value="S_TKc"/>
    <property type="match status" value="1"/>
</dbReference>
<dbReference type="GO" id="GO:0005524">
    <property type="term" value="F:ATP binding"/>
    <property type="evidence" value="ECO:0007669"/>
    <property type="project" value="UniProtKB-UniRule"/>
</dbReference>
<dbReference type="Pfam" id="PF00069">
    <property type="entry name" value="Pkinase"/>
    <property type="match status" value="1"/>
</dbReference>
<feature type="region of interest" description="Disordered" evidence="5">
    <location>
        <begin position="425"/>
        <end position="475"/>
    </location>
</feature>
<dbReference type="OrthoDB" id="40902at2759"/>
<dbReference type="PROSITE" id="PS00108">
    <property type="entry name" value="PROTEIN_KINASE_ST"/>
    <property type="match status" value="1"/>
</dbReference>
<gene>
    <name evidence="7" type="ORF">ZYGM_004537</name>
</gene>
<evidence type="ECO:0000313" key="8">
    <source>
        <dbReference type="Proteomes" id="UP000301737"/>
    </source>
</evidence>
<keyword evidence="4" id="KW-0418">Kinase</keyword>
<keyword evidence="4" id="KW-0808">Transferase</keyword>
<evidence type="ECO:0000256" key="2">
    <source>
        <dbReference type="ARBA" id="ARBA00022840"/>
    </source>
</evidence>
<evidence type="ECO:0000256" key="1">
    <source>
        <dbReference type="ARBA" id="ARBA00022741"/>
    </source>
</evidence>
<dbReference type="SUPFAM" id="SSF56112">
    <property type="entry name" value="Protein kinase-like (PK-like)"/>
    <property type="match status" value="1"/>
</dbReference>
<dbReference type="InterPro" id="IPR000719">
    <property type="entry name" value="Prot_kinase_dom"/>
</dbReference>
<dbReference type="Gene3D" id="1.10.510.10">
    <property type="entry name" value="Transferase(Phosphotransferase) domain 1"/>
    <property type="match status" value="1"/>
</dbReference>
<feature type="domain" description="Protein kinase" evidence="6">
    <location>
        <begin position="29"/>
        <end position="446"/>
    </location>
</feature>
<dbReference type="InterPro" id="IPR017441">
    <property type="entry name" value="Protein_kinase_ATP_BS"/>
</dbReference>
<feature type="region of interest" description="Disordered" evidence="5">
    <location>
        <begin position="313"/>
        <end position="332"/>
    </location>
</feature>
<sequence length="475" mass="53425">MTSATVNKARSVPWLAGEPSNHTVKCKYVTKGSQLGNGNFSVVRECMNLYTRELFALKMVHKVVVRDKIRLVKEELKLLTEISSKIKELEDQKCTSMNVFEGHHHILQLFDYFETDESIGLVMQLCDKGDLYEKIIAKGHLDIETQVKSFTACLVSVLEFLHGQDVVHRDIKAENVLFRLRVNKHEPVEFQGKFPYDLTAHDLILADFGFATRIEPDTNLREYVGTLSYIAPEIVHCKDIIYMPEHEINSLKPYGFPVDIWALGVLTYFMTLGYMPFDCDNDSETLECIANQDYYRLFRHIYHVGPGPRCSSFNEKSESSRSLTAPDKSSSHTNITHVQMDPLFTVSMTPANSGPIVEPEVAASRRRNLMQIRSTLKRSLSTSTLNSELVFLPEVIKGLKKNSTFILGPQPPPNSLMNGCYSTPPLSRSSLTTPTSISRATSSASFTIMQDTGKAAAQNTDDDEGDEDDDEGIFI</sequence>
<protein>
    <recommendedName>
        <fullName evidence="6">Protein kinase domain-containing protein</fullName>
    </recommendedName>
</protein>
<dbReference type="EMBL" id="BIMX01000002">
    <property type="protein sequence ID" value="GCE97662.1"/>
    <property type="molecule type" value="Genomic_DNA"/>
</dbReference>
<dbReference type="PROSITE" id="PS50011">
    <property type="entry name" value="PROTEIN_KINASE_DOM"/>
    <property type="match status" value="1"/>
</dbReference>
<accession>A0A4C2E5M0</accession>
<evidence type="ECO:0000256" key="5">
    <source>
        <dbReference type="SAM" id="MobiDB-lite"/>
    </source>
</evidence>
<organism evidence="7 8">
    <name type="scientific">Zygosaccharomyces mellis</name>
    <dbReference type="NCBI Taxonomy" id="42258"/>
    <lineage>
        <taxon>Eukaryota</taxon>
        <taxon>Fungi</taxon>
        <taxon>Dikarya</taxon>
        <taxon>Ascomycota</taxon>
        <taxon>Saccharomycotina</taxon>
        <taxon>Saccharomycetes</taxon>
        <taxon>Saccharomycetales</taxon>
        <taxon>Saccharomycetaceae</taxon>
        <taxon>Zygosaccharomyces</taxon>
    </lineage>
</organism>
<feature type="compositionally biased region" description="Polar residues" evidence="5">
    <location>
        <begin position="440"/>
        <end position="450"/>
    </location>
</feature>
<dbReference type="PANTHER" id="PTHR24347">
    <property type="entry name" value="SERINE/THREONINE-PROTEIN KINASE"/>
    <property type="match status" value="1"/>
</dbReference>
<evidence type="ECO:0000256" key="3">
    <source>
        <dbReference type="PROSITE-ProRule" id="PRU10141"/>
    </source>
</evidence>
<dbReference type="Proteomes" id="UP000301737">
    <property type="component" value="Unassembled WGS sequence"/>
</dbReference>
<feature type="compositionally biased region" description="Acidic residues" evidence="5">
    <location>
        <begin position="460"/>
        <end position="475"/>
    </location>
</feature>
<dbReference type="AlphaFoldDB" id="A0A4C2E5M0"/>
<keyword evidence="2 3" id="KW-0067">ATP-binding</keyword>
<comment type="similarity">
    <text evidence="4">Belongs to the protein kinase superfamily.</text>
</comment>
<feature type="compositionally biased region" description="Low complexity" evidence="5">
    <location>
        <begin position="425"/>
        <end position="439"/>
    </location>
</feature>